<feature type="transmembrane region" description="Helical" evidence="2">
    <location>
        <begin position="53"/>
        <end position="70"/>
    </location>
</feature>
<reference evidence="3" key="1">
    <citation type="submission" date="2022-10" db="EMBL/GenBank/DDBJ databases">
        <title>The complete genomes of actinobacterial strains from the NBC collection.</title>
        <authorList>
            <person name="Joergensen T.S."/>
            <person name="Alvarez Arevalo M."/>
            <person name="Sterndorff E.B."/>
            <person name="Faurdal D."/>
            <person name="Vuksanovic O."/>
            <person name="Mourched A.-S."/>
            <person name="Charusanti P."/>
            <person name="Shaw S."/>
            <person name="Blin K."/>
            <person name="Weber T."/>
        </authorList>
    </citation>
    <scope>NUCLEOTIDE SEQUENCE</scope>
    <source>
        <strain evidence="3">NBC_00283</strain>
    </source>
</reference>
<evidence type="ECO:0000313" key="4">
    <source>
        <dbReference type="Proteomes" id="UP001432075"/>
    </source>
</evidence>
<accession>A0ABZ1RN78</accession>
<dbReference type="EMBL" id="CP108057">
    <property type="protein sequence ID" value="WUO47399.1"/>
    <property type="molecule type" value="Genomic_DNA"/>
</dbReference>
<keyword evidence="4" id="KW-1185">Reference proteome</keyword>
<feature type="transmembrane region" description="Helical" evidence="2">
    <location>
        <begin position="76"/>
        <end position="98"/>
    </location>
</feature>
<keyword evidence="2" id="KW-1133">Transmembrane helix</keyword>
<evidence type="ECO:0008006" key="5">
    <source>
        <dbReference type="Google" id="ProtNLM"/>
    </source>
</evidence>
<evidence type="ECO:0000256" key="2">
    <source>
        <dbReference type="SAM" id="Phobius"/>
    </source>
</evidence>
<organism evidence="3 4">
    <name type="scientific">Streptomyces goshikiensis</name>
    <dbReference type="NCBI Taxonomy" id="1942"/>
    <lineage>
        <taxon>Bacteria</taxon>
        <taxon>Bacillati</taxon>
        <taxon>Actinomycetota</taxon>
        <taxon>Actinomycetes</taxon>
        <taxon>Kitasatosporales</taxon>
        <taxon>Streptomycetaceae</taxon>
        <taxon>Streptomyces</taxon>
    </lineage>
</organism>
<proteinExistence type="predicted"/>
<keyword evidence="2" id="KW-0472">Membrane</keyword>
<evidence type="ECO:0000313" key="3">
    <source>
        <dbReference type="EMBL" id="WUO47399.1"/>
    </source>
</evidence>
<sequence length="108" mass="11112">MFKPKYPRPDTYVHTPATIRPTSAPVEHSGPAPAPVPAKSPSAFASLVQHSPGTAFALAVGGVAGVLALASVAVSLLLAVAVTAVALSISAVVVLFLVRALRQEFMRR</sequence>
<dbReference type="Proteomes" id="UP001432075">
    <property type="component" value="Chromosome"/>
</dbReference>
<feature type="region of interest" description="Disordered" evidence="1">
    <location>
        <begin position="1"/>
        <end position="37"/>
    </location>
</feature>
<dbReference type="RefSeq" id="WP_328776123.1">
    <property type="nucleotide sequence ID" value="NZ_CP108057.1"/>
</dbReference>
<keyword evidence="2" id="KW-0812">Transmembrane</keyword>
<name>A0ABZ1RN78_9ACTN</name>
<gene>
    <name evidence="3" type="ORF">OHU17_16905</name>
</gene>
<protein>
    <recommendedName>
        <fullName evidence="5">SpdD protein</fullName>
    </recommendedName>
</protein>
<evidence type="ECO:0000256" key="1">
    <source>
        <dbReference type="SAM" id="MobiDB-lite"/>
    </source>
</evidence>